<dbReference type="Pfam" id="PF21706">
    <property type="entry name" value="FCSD_central"/>
    <property type="match status" value="1"/>
</dbReference>
<feature type="domain" description="Sulfide dehydrogenase [flavocytochrome c] flavoprotein chain central" evidence="3">
    <location>
        <begin position="188"/>
        <end position="302"/>
    </location>
</feature>
<keyword evidence="1" id="KW-0732">Signal</keyword>
<dbReference type="EMBL" id="AP025730">
    <property type="protein sequence ID" value="BDI03819.1"/>
    <property type="molecule type" value="Genomic_DNA"/>
</dbReference>
<feature type="domain" description="FAD/NAD(P)-binding" evidence="2">
    <location>
        <begin position="61"/>
        <end position="164"/>
    </location>
</feature>
<dbReference type="InterPro" id="IPR049386">
    <property type="entry name" value="FCSD_central"/>
</dbReference>
<evidence type="ECO:0000256" key="1">
    <source>
        <dbReference type="SAM" id="SignalP"/>
    </source>
</evidence>
<proteinExistence type="predicted"/>
<dbReference type="PANTHER" id="PTHR43755:SF1">
    <property type="entry name" value="FAD-DEPENDENT PYRIDINE NUCLEOTIDE-DISULPHIDE OXIDOREDUCTASE"/>
    <property type="match status" value="1"/>
</dbReference>
<evidence type="ECO:0000313" key="5">
    <source>
        <dbReference type="Proteomes" id="UP001057498"/>
    </source>
</evidence>
<feature type="signal peptide" evidence="1">
    <location>
        <begin position="1"/>
        <end position="20"/>
    </location>
</feature>
<sequence length="447" mass="46574">MNGGHKMERRLFLGMGSAWAASVLAGCGGGDTDAAGESEAQFAGSGSMRALAASPTKPKARVIVIGGGMAGATFAKYMRLWGDMVEVTLVDRSSTYTSNIMSSMVLTGQRTLASLNYGYSTLVSKYGIKTVFGEVKSIDPVLAKVTMASGAVLTADRIVLAPGVDFDSVTGLTDPLVMPHAWKAGAQTTALAKQLAAMPAGGTVVLTIPKAPYRCPPGPYERACLLADWLKVKKKGSKLIVLDANADILVEKDNFTSAFLGLHGSVIEYRNNVEIDHVDAATRTLYFTGGGSLRANVVNLIPRQRAGALVSAAGLANATEGRFAAVNVLDYSSTLAPTKVHVLGDASATTQPKAGHIANQEAKVCADALTRIFAGGSPDPAPVTNSACFSTITMSQASWLHSFFQYDPVTGAMKGVPAGSGASVGWNSDGFQDMGIWFKALMGDSFA</sequence>
<evidence type="ECO:0000259" key="2">
    <source>
        <dbReference type="Pfam" id="PF07992"/>
    </source>
</evidence>
<feature type="chain" id="PRO_5046571014" evidence="1">
    <location>
        <begin position="21"/>
        <end position="447"/>
    </location>
</feature>
<dbReference type="Gene3D" id="3.50.50.60">
    <property type="entry name" value="FAD/NAD(P)-binding domain"/>
    <property type="match status" value="2"/>
</dbReference>
<dbReference type="InterPro" id="IPR052541">
    <property type="entry name" value="SQRD"/>
</dbReference>
<dbReference type="InterPro" id="IPR023753">
    <property type="entry name" value="FAD/NAD-binding_dom"/>
</dbReference>
<dbReference type="InterPro" id="IPR036188">
    <property type="entry name" value="FAD/NAD-bd_sf"/>
</dbReference>
<gene>
    <name evidence="4" type="primary">fccB-2_1</name>
    <name evidence="4" type="ORF">CATMQ487_07890</name>
</gene>
<dbReference type="Pfam" id="PF07992">
    <property type="entry name" value="Pyr_redox_2"/>
    <property type="match status" value="1"/>
</dbReference>
<organism evidence="4 5">
    <name type="scientific">Sphaerotilus microaerophilus</name>
    <dbReference type="NCBI Taxonomy" id="2914710"/>
    <lineage>
        <taxon>Bacteria</taxon>
        <taxon>Pseudomonadati</taxon>
        <taxon>Pseudomonadota</taxon>
        <taxon>Betaproteobacteria</taxon>
        <taxon>Burkholderiales</taxon>
        <taxon>Sphaerotilaceae</taxon>
        <taxon>Sphaerotilus</taxon>
    </lineage>
</organism>
<dbReference type="SUPFAM" id="SSF51905">
    <property type="entry name" value="FAD/NAD(P)-binding domain"/>
    <property type="match status" value="2"/>
</dbReference>
<dbReference type="PANTHER" id="PTHR43755">
    <property type="match status" value="1"/>
</dbReference>
<keyword evidence="5" id="KW-1185">Reference proteome</keyword>
<protein>
    <submittedName>
        <fullName evidence="4">Cytochrome c</fullName>
    </submittedName>
</protein>
<evidence type="ECO:0000259" key="3">
    <source>
        <dbReference type="Pfam" id="PF21706"/>
    </source>
</evidence>
<reference evidence="4" key="1">
    <citation type="submission" date="2022-04" db="EMBL/GenBank/DDBJ databases">
        <title>Whole genome sequence of Sphaerotilus sp. FB-5.</title>
        <authorList>
            <person name="Takeda M."/>
            <person name="Narihara S."/>
            <person name="Akimoto M."/>
            <person name="Akimoto R."/>
            <person name="Nishiyashiki S."/>
            <person name="Murakami T."/>
        </authorList>
    </citation>
    <scope>NUCLEOTIDE SEQUENCE</scope>
    <source>
        <strain evidence="4">FB-5</strain>
    </source>
</reference>
<evidence type="ECO:0000313" key="4">
    <source>
        <dbReference type="EMBL" id="BDI03819.1"/>
    </source>
</evidence>
<accession>A0ABM7YI00</accession>
<dbReference type="Proteomes" id="UP001057498">
    <property type="component" value="Chromosome"/>
</dbReference>
<name>A0ABM7YI00_9BURK</name>